<gene>
    <name evidence="3" type="ORF">Pyn_40038</name>
</gene>
<name>A0A314U9N0_PRUYE</name>
<evidence type="ECO:0000313" key="3">
    <source>
        <dbReference type="EMBL" id="PQM33416.1"/>
    </source>
</evidence>
<dbReference type="InterPro" id="IPR057946">
    <property type="entry name" value="TPR_ZFYVE26"/>
</dbReference>
<comment type="caution">
    <text evidence="3">The sequence shown here is derived from an EMBL/GenBank/DDBJ whole genome shotgun (WGS) entry which is preliminary data.</text>
</comment>
<feature type="region of interest" description="Disordered" evidence="1">
    <location>
        <begin position="765"/>
        <end position="785"/>
    </location>
</feature>
<dbReference type="Proteomes" id="UP000250321">
    <property type="component" value="Unassembled WGS sequence"/>
</dbReference>
<feature type="region of interest" description="Disordered" evidence="1">
    <location>
        <begin position="33"/>
        <end position="59"/>
    </location>
</feature>
<dbReference type="OrthoDB" id="1936617at2759"/>
<evidence type="ECO:0000313" key="4">
    <source>
        <dbReference type="Proteomes" id="UP000250321"/>
    </source>
</evidence>
<protein>
    <recommendedName>
        <fullName evidence="2">ZFYVE26-like TPR repeats domain-containing protein</fullName>
    </recommendedName>
</protein>
<feature type="region of interest" description="Disordered" evidence="1">
    <location>
        <begin position="839"/>
        <end position="858"/>
    </location>
</feature>
<evidence type="ECO:0000256" key="1">
    <source>
        <dbReference type="SAM" id="MobiDB-lite"/>
    </source>
</evidence>
<dbReference type="STRING" id="2094558.A0A314U9N0"/>
<feature type="domain" description="ZFYVE26-like TPR repeats" evidence="2">
    <location>
        <begin position="1067"/>
        <end position="1188"/>
    </location>
</feature>
<evidence type="ECO:0000259" key="2">
    <source>
        <dbReference type="Pfam" id="PF25569"/>
    </source>
</evidence>
<dbReference type="Pfam" id="PF25569">
    <property type="entry name" value="TPR_ZFYVE26"/>
    <property type="match status" value="1"/>
</dbReference>
<dbReference type="PANTHER" id="PTHR35478">
    <property type="entry name" value="ZINC FINGER FYVE DOMAIN PROTEIN"/>
    <property type="match status" value="1"/>
</dbReference>
<proteinExistence type="predicted"/>
<organism evidence="3 4">
    <name type="scientific">Prunus yedoensis var. nudiflora</name>
    <dbReference type="NCBI Taxonomy" id="2094558"/>
    <lineage>
        <taxon>Eukaryota</taxon>
        <taxon>Viridiplantae</taxon>
        <taxon>Streptophyta</taxon>
        <taxon>Embryophyta</taxon>
        <taxon>Tracheophyta</taxon>
        <taxon>Spermatophyta</taxon>
        <taxon>Magnoliopsida</taxon>
        <taxon>eudicotyledons</taxon>
        <taxon>Gunneridae</taxon>
        <taxon>Pentapetalae</taxon>
        <taxon>rosids</taxon>
        <taxon>fabids</taxon>
        <taxon>Rosales</taxon>
        <taxon>Rosaceae</taxon>
        <taxon>Amygdaloideae</taxon>
        <taxon>Amygdaleae</taxon>
        <taxon>Prunus</taxon>
    </lineage>
</organism>
<sequence length="1191" mass="132350">MVARLELKQELSRDDVRLIVIRRVRSDIVGSSSVSTALPDASGQDGAATEPWDGSSKSERSELDTSVFLSFDWENEEPYEKAVQRLIDEGKLMDALALSDRFLRNGASDQLLQLIIECGEENHSVAGLSQGYGGNSIWSNNWQYCLRLKDKQVAARLALMYMHRWELDAALDVLTMCSCHLPQNDPIRKEVMHMRQALQRYSHILNADEHFSSWQEVEAECKEDPEGLALRLAGKGAVSAALEVAESAGLSIELRRELQGRQLCGGPAEASRFLSSLRDSDDALPVAMGAMQLLPDLRSKQLLVHFFLKRREGNLSDVEVSRLNSWALGLRVLAALPLPWQQRCSSLHEHPHLILEVLLMRKQLQSAALILKEFPLLRDNNVIIAYAAKAIAISISSPPREYRVSVSGTRLKQKTRTGAPVRSLFTSSLSNLQKEARRAFSWAPRNTGDRAAPKDVYRKRKSSGLTPSEKVAWEAMAGIQEDRASSYSVDGQERLPAISISEEWMLTGDSTKDEAVRASHRYESAPDITLFKALLSLCSDDSVSAKSALDLCVNQMKNVLVGDADCNASSHDMLLQGLLYAKSLLRKLVGGSDLSSNSERSRDADDASLMLADIWLGRAELLQSLLGSGIAASLDDIADKESSACLRDRLIVDERYSMAVYTCKKCKIDVVPVWNAWGHALIRMEHYAQARVKFKQALQLYKADPAPVILEIINTIEGGPPVDVSAVRSMYEHLAKSAPTILDDSLSADSYLNVLYLPSTFPRSERSRRSHESANNNSTYISNFEDGPRSNLDSVRYVECVNYLQEYARQHLLNFMFRHGHYNDACMLFFPPNTVAPPPQPSTVGVASSSSSPQRPDPLGTDYGTIDDLCDLCIGYGAMPILEEVISERMTSATPQDVAVNQYTAAALARICIYCETHRHFNYLYKFQVIKKDHVAAGLCCIQLFMNSSLQEEAIKHLENAKMHFDEALSARYKGGDSTKLVTKGVRGKSASEKLTEEGLVKFSARVAIQVEVVRSYNDSDGPHWKHSLFGNPNDPETFRRRCKIAESLVEKNFDLAFQVIYEFNLPAVDIYAGVAASLAERKRGSQLTEFFRNIKGTIDDDDVGPGNVLGAAINVYANKHKERPDRLIDMLTSSHRKVLACVVCGRLKSAFQIASRSGSVADVQYVAHQALHANALPVLDMCKQWLAQYM</sequence>
<accession>A0A314U9N0</accession>
<reference evidence="3 4" key="1">
    <citation type="submission" date="2018-02" db="EMBL/GenBank/DDBJ databases">
        <title>Draft genome of wild Prunus yedoensis var. nudiflora.</title>
        <authorList>
            <person name="Baek S."/>
            <person name="Kim J.-H."/>
            <person name="Choi K."/>
            <person name="Kim G.-B."/>
            <person name="Cho A."/>
            <person name="Jang H."/>
            <person name="Shin C.-H."/>
            <person name="Yu H.-J."/>
            <person name="Mun J.-H."/>
        </authorList>
    </citation>
    <scope>NUCLEOTIDE SEQUENCE [LARGE SCALE GENOMIC DNA]</scope>
    <source>
        <strain evidence="4">cv. Jeju island</strain>
        <tissue evidence="3">Leaf</tissue>
    </source>
</reference>
<dbReference type="AlphaFoldDB" id="A0A314U9N0"/>
<keyword evidence="4" id="KW-1185">Reference proteome</keyword>
<dbReference type="PANTHER" id="PTHR35478:SF1">
    <property type="entry name" value="ZINC FINGER FYVE DOMAIN-CONTAINING PROTEIN 26"/>
    <property type="match status" value="1"/>
</dbReference>
<dbReference type="EMBL" id="PJQY01003922">
    <property type="protein sequence ID" value="PQM33416.1"/>
    <property type="molecule type" value="Genomic_DNA"/>
</dbReference>